<evidence type="ECO:0000313" key="9">
    <source>
        <dbReference type="Proteomes" id="UP001501570"/>
    </source>
</evidence>
<keyword evidence="4 5" id="KW-0057">Aromatic amino acid biosynthesis</keyword>
<evidence type="ECO:0000256" key="3">
    <source>
        <dbReference type="ARBA" id="ARBA00022822"/>
    </source>
</evidence>
<proteinExistence type="inferred from homology"/>
<comment type="cofactor">
    <cofactor evidence="5">
        <name>Mg(2+)</name>
        <dbReference type="ChEBI" id="CHEBI:18420"/>
    </cofactor>
    <text evidence="5">Binds 2 magnesium ions per monomer.</text>
</comment>
<dbReference type="Gene3D" id="3.40.1030.10">
    <property type="entry name" value="Nucleoside phosphorylase/phosphoribosyltransferase catalytic domain"/>
    <property type="match status" value="1"/>
</dbReference>
<evidence type="ECO:0000259" key="7">
    <source>
        <dbReference type="Pfam" id="PF02885"/>
    </source>
</evidence>
<accession>A0ABP9SQ49</accession>
<feature type="binding site" evidence="5">
    <location>
        <position position="97"/>
    </location>
    <ligand>
        <name>5-phospho-alpha-D-ribose 1-diphosphate</name>
        <dbReference type="ChEBI" id="CHEBI:58017"/>
    </ligand>
</feature>
<dbReference type="HAMAP" id="MF_00211">
    <property type="entry name" value="TrpD"/>
    <property type="match status" value="1"/>
</dbReference>
<dbReference type="InterPro" id="IPR035902">
    <property type="entry name" value="Nuc_phospho_transferase"/>
</dbReference>
<comment type="pathway">
    <text evidence="5">Amino-acid biosynthesis; L-tryptophan biosynthesis; L-tryptophan from chorismate: step 2/5.</text>
</comment>
<keyword evidence="1 5" id="KW-0328">Glycosyltransferase</keyword>
<dbReference type="InterPro" id="IPR000312">
    <property type="entry name" value="Glycosyl_Trfase_fam3"/>
</dbReference>
<feature type="binding site" evidence="5">
    <location>
        <begin position="107"/>
        <end position="110"/>
    </location>
    <ligand>
        <name>5-phospho-alpha-D-ribose 1-diphosphate</name>
        <dbReference type="ChEBI" id="CHEBI:58017"/>
    </ligand>
</feature>
<name>A0ABP9SQ49_9ACTN</name>
<evidence type="ECO:0000259" key="6">
    <source>
        <dbReference type="Pfam" id="PF00591"/>
    </source>
</evidence>
<keyword evidence="5" id="KW-0028">Amino-acid biosynthesis</keyword>
<comment type="similarity">
    <text evidence="5">Belongs to the anthranilate phosphoribosyltransferase family.</text>
</comment>
<keyword evidence="9" id="KW-1185">Reference proteome</keyword>
<evidence type="ECO:0000256" key="4">
    <source>
        <dbReference type="ARBA" id="ARBA00023141"/>
    </source>
</evidence>
<comment type="catalytic activity">
    <reaction evidence="5">
        <text>N-(5-phospho-beta-D-ribosyl)anthranilate + diphosphate = 5-phospho-alpha-D-ribose 1-diphosphate + anthranilate</text>
        <dbReference type="Rhea" id="RHEA:11768"/>
        <dbReference type="ChEBI" id="CHEBI:16567"/>
        <dbReference type="ChEBI" id="CHEBI:18277"/>
        <dbReference type="ChEBI" id="CHEBI:33019"/>
        <dbReference type="ChEBI" id="CHEBI:58017"/>
        <dbReference type="EC" id="2.4.2.18"/>
    </reaction>
</comment>
<dbReference type="EMBL" id="BAABJQ010000044">
    <property type="protein sequence ID" value="GAA5200621.1"/>
    <property type="molecule type" value="Genomic_DNA"/>
</dbReference>
<protein>
    <recommendedName>
        <fullName evidence="5">Anthranilate phosphoribosyltransferase</fullName>
        <ecNumber evidence="5">2.4.2.18</ecNumber>
    </recommendedName>
</protein>
<dbReference type="Proteomes" id="UP001501570">
    <property type="component" value="Unassembled WGS sequence"/>
</dbReference>
<dbReference type="NCBIfam" id="TIGR01245">
    <property type="entry name" value="trpD"/>
    <property type="match status" value="1"/>
</dbReference>
<feature type="binding site" evidence="5">
    <location>
        <position position="97"/>
    </location>
    <ligand>
        <name>anthranilate</name>
        <dbReference type="ChEBI" id="CHEBI:16567"/>
        <label>1</label>
    </ligand>
</feature>
<feature type="binding site" evidence="5">
    <location>
        <position position="184"/>
    </location>
    <ligand>
        <name>anthranilate</name>
        <dbReference type="ChEBI" id="CHEBI:16567"/>
        <label>2</label>
    </ligand>
</feature>
<dbReference type="SUPFAM" id="SSF47648">
    <property type="entry name" value="Nucleoside phosphorylase/phosphoribosyltransferase N-terminal domain"/>
    <property type="match status" value="1"/>
</dbReference>
<dbReference type="InterPro" id="IPR036320">
    <property type="entry name" value="Glycosyl_Trfase_fam3_N_dom_sf"/>
</dbReference>
<gene>
    <name evidence="8" type="primary">trpD_2</name>
    <name evidence="5" type="synonym">trpD</name>
    <name evidence="8" type="ORF">GCM10023322_78920</name>
</gene>
<keyword evidence="5" id="KW-0479">Metal-binding</keyword>
<comment type="caution">
    <text evidence="5">Lacks conserved residue(s) required for the propagation of feature annotation.</text>
</comment>
<keyword evidence="2 5" id="KW-0808">Transferase</keyword>
<evidence type="ECO:0000256" key="5">
    <source>
        <dbReference type="HAMAP-Rule" id="MF_00211"/>
    </source>
</evidence>
<dbReference type="Gene3D" id="1.20.970.10">
    <property type="entry name" value="Transferase, Pyrimidine Nucleoside Phosphorylase, Chain C"/>
    <property type="match status" value="1"/>
</dbReference>
<evidence type="ECO:0000313" key="8">
    <source>
        <dbReference type="EMBL" id="GAA5200621.1"/>
    </source>
</evidence>
<comment type="subunit">
    <text evidence="5">Homodimer.</text>
</comment>
<evidence type="ECO:0000256" key="1">
    <source>
        <dbReference type="ARBA" id="ARBA00022676"/>
    </source>
</evidence>
<dbReference type="SUPFAM" id="SSF52418">
    <property type="entry name" value="Nucleoside phosphorylase/phosphoribosyltransferase catalytic domain"/>
    <property type="match status" value="1"/>
</dbReference>
<feature type="domain" description="Glycosyl transferase family 3" evidence="6">
    <location>
        <begin position="91"/>
        <end position="345"/>
    </location>
</feature>
<keyword evidence="3 5" id="KW-0822">Tryptophan biosynthesis</keyword>
<dbReference type="Pfam" id="PF02885">
    <property type="entry name" value="Glycos_trans_3N"/>
    <property type="match status" value="1"/>
</dbReference>
<dbReference type="EC" id="2.4.2.18" evidence="5"/>
<dbReference type="PANTHER" id="PTHR43285:SF2">
    <property type="entry name" value="ANTHRANILATE PHOSPHORIBOSYLTRANSFERASE"/>
    <property type="match status" value="1"/>
</dbReference>
<feature type="binding site" evidence="5">
    <location>
        <begin position="125"/>
        <end position="133"/>
    </location>
    <ligand>
        <name>5-phospho-alpha-D-ribose 1-diphosphate</name>
        <dbReference type="ChEBI" id="CHEBI:58017"/>
    </ligand>
</feature>
<feature type="binding site" evidence="5">
    <location>
        <position position="109"/>
    </location>
    <ligand>
        <name>Mg(2+)</name>
        <dbReference type="ChEBI" id="CHEBI:18420"/>
        <label>1</label>
    </ligand>
</feature>
<comment type="caution">
    <text evidence="8">The sequence shown here is derived from an EMBL/GenBank/DDBJ whole genome shotgun (WGS) entry which is preliminary data.</text>
</comment>
<evidence type="ECO:0000256" key="2">
    <source>
        <dbReference type="ARBA" id="ARBA00022679"/>
    </source>
</evidence>
<dbReference type="InterPro" id="IPR005940">
    <property type="entry name" value="Anthranilate_Pribosyl_Tfrase"/>
</dbReference>
<feature type="binding site" evidence="5">
    <location>
        <position position="242"/>
    </location>
    <ligand>
        <name>Mg(2+)</name>
        <dbReference type="ChEBI" id="CHEBI:18420"/>
        <label>2</label>
    </ligand>
</feature>
<sequence length="374" mass="37683">MPGEPQARASRDAREAEPSWSALLARLLSGCELSAASAAWAMGQVVRGEASPARLAAFLTALRAKGETAAEIDGFVGALLAAATPVRIPGPTLDIAGTGGDGTNAVNISTMAAIVAAATGARVVKHGGRAASSTTAGSADLVECLGVPLDLSPERLAAVAVEAGITFLFAAQVHPGMRHAGPVRRELGVPTVFNVLGPLINPADPTHRLVGVADPRLLPVIAEVLAARGARGLVVRGDDGLDKLSTATTSRVWRVSGGRAVPDAVDPRALGIPRPASGALRGGDAQANARTVHALVRGEPGPVRDAVLLNAAGALVAAAPAEATLVEQLRAAWDRCAEAIDSGAASQTLARWVTVASAPAPGGTGERGLGRFAR</sequence>
<comment type="function">
    <text evidence="5">Catalyzes the transfer of the phosphoribosyl group of 5-phosphorylribose-1-pyrophosphate (PRPP) to anthranilate to yield N-(5'-phosphoribosyl)-anthranilate (PRA).</text>
</comment>
<feature type="domain" description="Glycosyl transferase family 3 N-terminal" evidence="7">
    <location>
        <begin position="23"/>
        <end position="83"/>
    </location>
</feature>
<dbReference type="GO" id="GO:0016757">
    <property type="term" value="F:glycosyltransferase activity"/>
    <property type="evidence" value="ECO:0007669"/>
    <property type="project" value="UniProtKB-KW"/>
</dbReference>
<feature type="binding site" evidence="5">
    <location>
        <position position="138"/>
    </location>
    <ligand>
        <name>5-phospho-alpha-D-ribose 1-diphosphate</name>
        <dbReference type="ChEBI" id="CHEBI:58017"/>
    </ligand>
</feature>
<organism evidence="8 9">
    <name type="scientific">Rugosimonospora acidiphila</name>
    <dbReference type="NCBI Taxonomy" id="556531"/>
    <lineage>
        <taxon>Bacteria</taxon>
        <taxon>Bacillati</taxon>
        <taxon>Actinomycetota</taxon>
        <taxon>Actinomycetes</taxon>
        <taxon>Micromonosporales</taxon>
        <taxon>Micromonosporaceae</taxon>
        <taxon>Rugosimonospora</taxon>
    </lineage>
</organism>
<keyword evidence="5" id="KW-0460">Magnesium</keyword>
<reference evidence="9" key="1">
    <citation type="journal article" date="2019" name="Int. J. Syst. Evol. Microbiol.">
        <title>The Global Catalogue of Microorganisms (GCM) 10K type strain sequencing project: providing services to taxonomists for standard genome sequencing and annotation.</title>
        <authorList>
            <consortium name="The Broad Institute Genomics Platform"/>
            <consortium name="The Broad Institute Genome Sequencing Center for Infectious Disease"/>
            <person name="Wu L."/>
            <person name="Ma J."/>
        </authorList>
    </citation>
    <scope>NUCLEOTIDE SEQUENCE [LARGE SCALE GENOMIC DNA]</scope>
    <source>
        <strain evidence="9">JCM 18304</strain>
    </source>
</reference>
<dbReference type="Pfam" id="PF00591">
    <property type="entry name" value="Glycos_transf_3"/>
    <property type="match status" value="1"/>
</dbReference>
<dbReference type="PANTHER" id="PTHR43285">
    <property type="entry name" value="ANTHRANILATE PHOSPHORIBOSYLTRANSFERASE"/>
    <property type="match status" value="1"/>
</dbReference>
<feature type="binding site" evidence="5">
    <location>
        <begin position="100"/>
        <end position="101"/>
    </location>
    <ligand>
        <name>5-phospho-alpha-D-ribose 1-diphosphate</name>
        <dbReference type="ChEBI" id="CHEBI:58017"/>
    </ligand>
</feature>
<dbReference type="InterPro" id="IPR017459">
    <property type="entry name" value="Glycosyl_Trfase_fam3_N_dom"/>
</dbReference>